<feature type="domain" description="Cytochrome oxidase subunit II copper A binding" evidence="18">
    <location>
        <begin position="108"/>
        <end position="223"/>
    </location>
</feature>
<sequence>MRRIRAISGAVALLSLGACNRHQSALTVFGEEAATVRHLTIVMLIGAVVIAAGVAALMVAAVRAPEGRLTLSGGMRMVGWLGGVLPVVVLLGLLLYSLPAMRPLPVGRDDLRIAVQGEQFWWRVRYQPPGAPPVVTANEIRIPVGRTVQFDLTAGDVIHSFWIPGLAGKMDMIPGRTNRLVVRATTAGRFRGVCTEFCGLSHALMAFDVVAMEPAAFDAWLASERRPAAPAPAEDDGARAFAANGCAGCHAIAGTGNAGRIGPDLTHIGSRASLGAGTQPMTRAALVRFITDAPSVKPGARMPAYPQMPRQDAQAIAAYLESLK</sequence>
<dbReference type="GO" id="GO:0005507">
    <property type="term" value="F:copper ion binding"/>
    <property type="evidence" value="ECO:0007669"/>
    <property type="project" value="InterPro"/>
</dbReference>
<dbReference type="GO" id="GO:0004129">
    <property type="term" value="F:cytochrome-c oxidase activity"/>
    <property type="evidence" value="ECO:0007669"/>
    <property type="project" value="UniProtKB-EC"/>
</dbReference>
<evidence type="ECO:0000313" key="21">
    <source>
        <dbReference type="Proteomes" id="UP000248614"/>
    </source>
</evidence>
<dbReference type="SUPFAM" id="SSF49503">
    <property type="entry name" value="Cupredoxins"/>
    <property type="match status" value="1"/>
</dbReference>
<evidence type="ECO:0000256" key="7">
    <source>
        <dbReference type="ARBA" id="ARBA00022723"/>
    </source>
</evidence>
<name>A0A2W5B1E6_9SPHN</name>
<keyword evidence="8" id="KW-0249">Electron transport</keyword>
<dbReference type="Gene3D" id="2.60.40.420">
    <property type="entry name" value="Cupredoxins - blue copper proteins"/>
    <property type="match status" value="1"/>
</dbReference>
<dbReference type="SUPFAM" id="SSF46626">
    <property type="entry name" value="Cytochrome c"/>
    <property type="match status" value="1"/>
</dbReference>
<evidence type="ECO:0000256" key="17">
    <source>
        <dbReference type="SAM" id="Phobius"/>
    </source>
</evidence>
<dbReference type="GO" id="GO:0042773">
    <property type="term" value="P:ATP synthesis coupled electron transport"/>
    <property type="evidence" value="ECO:0007669"/>
    <property type="project" value="TreeGrafter"/>
</dbReference>
<dbReference type="PROSITE" id="PS51007">
    <property type="entry name" value="CYTC"/>
    <property type="match status" value="1"/>
</dbReference>
<dbReference type="PANTHER" id="PTHR22888:SF9">
    <property type="entry name" value="CYTOCHROME C OXIDASE SUBUNIT 2"/>
    <property type="match status" value="1"/>
</dbReference>
<keyword evidence="11" id="KW-0186">Copper</keyword>
<evidence type="ECO:0000256" key="10">
    <source>
        <dbReference type="ARBA" id="ARBA00023004"/>
    </source>
</evidence>
<evidence type="ECO:0000256" key="14">
    <source>
        <dbReference type="ARBA" id="ARBA00031399"/>
    </source>
</evidence>
<comment type="subcellular location">
    <subcellularLocation>
        <location evidence="1">Membrane</location>
        <topology evidence="1">Multi-pass membrane protein</topology>
    </subcellularLocation>
</comment>
<dbReference type="InterPro" id="IPR034236">
    <property type="entry name" value="CuRO_CcO_Caa3_II"/>
</dbReference>
<evidence type="ECO:0000313" key="20">
    <source>
        <dbReference type="EMBL" id="PZO76681.1"/>
    </source>
</evidence>
<evidence type="ECO:0000256" key="8">
    <source>
        <dbReference type="ARBA" id="ARBA00022982"/>
    </source>
</evidence>
<keyword evidence="9 17" id="KW-1133">Transmembrane helix</keyword>
<feature type="transmembrane region" description="Helical" evidence="17">
    <location>
        <begin position="77"/>
        <end position="98"/>
    </location>
</feature>
<evidence type="ECO:0000256" key="6">
    <source>
        <dbReference type="ARBA" id="ARBA00022692"/>
    </source>
</evidence>
<evidence type="ECO:0000259" key="19">
    <source>
        <dbReference type="PROSITE" id="PS51007"/>
    </source>
</evidence>
<comment type="catalytic activity">
    <reaction evidence="15">
        <text>4 Fe(II)-[cytochrome c] + O2 + 8 H(+)(in) = 4 Fe(III)-[cytochrome c] + 2 H2O + 4 H(+)(out)</text>
        <dbReference type="Rhea" id="RHEA:11436"/>
        <dbReference type="Rhea" id="RHEA-COMP:10350"/>
        <dbReference type="Rhea" id="RHEA-COMP:14399"/>
        <dbReference type="ChEBI" id="CHEBI:15377"/>
        <dbReference type="ChEBI" id="CHEBI:15378"/>
        <dbReference type="ChEBI" id="CHEBI:15379"/>
        <dbReference type="ChEBI" id="CHEBI:29033"/>
        <dbReference type="ChEBI" id="CHEBI:29034"/>
        <dbReference type="EC" id="7.1.1.9"/>
    </reaction>
</comment>
<accession>A0A2W5B1E6</accession>
<evidence type="ECO:0000256" key="5">
    <source>
        <dbReference type="ARBA" id="ARBA00022660"/>
    </source>
</evidence>
<organism evidence="20 21">
    <name type="scientific">Sphingomonas hengshuiensis</name>
    <dbReference type="NCBI Taxonomy" id="1609977"/>
    <lineage>
        <taxon>Bacteria</taxon>
        <taxon>Pseudomonadati</taxon>
        <taxon>Pseudomonadota</taxon>
        <taxon>Alphaproteobacteria</taxon>
        <taxon>Sphingomonadales</taxon>
        <taxon>Sphingomonadaceae</taxon>
        <taxon>Sphingomonas</taxon>
    </lineage>
</organism>
<comment type="function">
    <text evidence="13">Subunits I and II form the functional core of the enzyme complex. Electrons originating in cytochrome c are transferred via heme a and Cu(A) to the binuclear center formed by heme a3 and Cu(B).</text>
</comment>
<dbReference type="PROSITE" id="PS00078">
    <property type="entry name" value="COX2"/>
    <property type="match status" value="1"/>
</dbReference>
<dbReference type="InterPro" id="IPR008972">
    <property type="entry name" value="Cupredoxin"/>
</dbReference>
<evidence type="ECO:0000256" key="4">
    <source>
        <dbReference type="ARBA" id="ARBA00022617"/>
    </source>
</evidence>
<evidence type="ECO:0000256" key="1">
    <source>
        <dbReference type="ARBA" id="ARBA00004141"/>
    </source>
</evidence>
<keyword evidence="7 16" id="KW-0479">Metal-binding</keyword>
<comment type="similarity">
    <text evidence="2">Belongs to the cytochrome c oxidase subunit 2 family.</text>
</comment>
<evidence type="ECO:0000256" key="15">
    <source>
        <dbReference type="ARBA" id="ARBA00047816"/>
    </source>
</evidence>
<feature type="domain" description="Cytochrome c" evidence="19">
    <location>
        <begin position="232"/>
        <end position="324"/>
    </location>
</feature>
<dbReference type="Pfam" id="PF00034">
    <property type="entry name" value="Cytochrom_C"/>
    <property type="match status" value="1"/>
</dbReference>
<evidence type="ECO:0000256" key="9">
    <source>
        <dbReference type="ARBA" id="ARBA00022989"/>
    </source>
</evidence>
<dbReference type="InterPro" id="IPR045187">
    <property type="entry name" value="CcO_II"/>
</dbReference>
<dbReference type="PROSITE" id="PS51257">
    <property type="entry name" value="PROKAR_LIPOPROTEIN"/>
    <property type="match status" value="1"/>
</dbReference>
<dbReference type="GO" id="GO:0016020">
    <property type="term" value="C:membrane"/>
    <property type="evidence" value="ECO:0007669"/>
    <property type="project" value="UniProtKB-SubCell"/>
</dbReference>
<keyword evidence="6 17" id="KW-0812">Transmembrane</keyword>
<dbReference type="NCBIfam" id="TIGR02866">
    <property type="entry name" value="CoxB"/>
    <property type="match status" value="1"/>
</dbReference>
<evidence type="ECO:0000256" key="16">
    <source>
        <dbReference type="PROSITE-ProRule" id="PRU00433"/>
    </source>
</evidence>
<evidence type="ECO:0000256" key="11">
    <source>
        <dbReference type="ARBA" id="ARBA00023008"/>
    </source>
</evidence>
<keyword evidence="10 16" id="KW-0408">Iron</keyword>
<dbReference type="Proteomes" id="UP000248614">
    <property type="component" value="Unassembled WGS sequence"/>
</dbReference>
<dbReference type="InterPro" id="IPR001505">
    <property type="entry name" value="Copper_CuA"/>
</dbReference>
<evidence type="ECO:0000256" key="3">
    <source>
        <dbReference type="ARBA" id="ARBA00022448"/>
    </source>
</evidence>
<dbReference type="Pfam" id="PF00116">
    <property type="entry name" value="COX2"/>
    <property type="match status" value="1"/>
</dbReference>
<dbReference type="GO" id="GO:0016491">
    <property type="term" value="F:oxidoreductase activity"/>
    <property type="evidence" value="ECO:0007669"/>
    <property type="project" value="InterPro"/>
</dbReference>
<dbReference type="InterPro" id="IPR002429">
    <property type="entry name" value="CcO_II-like_C"/>
</dbReference>
<dbReference type="AlphaFoldDB" id="A0A2W5B1E6"/>
<evidence type="ECO:0000259" key="18">
    <source>
        <dbReference type="PROSITE" id="PS50857"/>
    </source>
</evidence>
<dbReference type="GO" id="GO:0020037">
    <property type="term" value="F:heme binding"/>
    <property type="evidence" value="ECO:0007669"/>
    <property type="project" value="InterPro"/>
</dbReference>
<dbReference type="CDD" id="cd04213">
    <property type="entry name" value="CuRO_CcO_Caa3_II"/>
    <property type="match status" value="1"/>
</dbReference>
<protein>
    <recommendedName>
        <fullName evidence="14">Cytochrome aa3 subunit 2</fullName>
    </recommendedName>
</protein>
<keyword evidence="5" id="KW-0679">Respiratory chain</keyword>
<evidence type="ECO:0000256" key="2">
    <source>
        <dbReference type="ARBA" id="ARBA00007866"/>
    </source>
</evidence>
<dbReference type="EMBL" id="QFNF01000025">
    <property type="protein sequence ID" value="PZO76681.1"/>
    <property type="molecule type" value="Genomic_DNA"/>
</dbReference>
<gene>
    <name evidence="20" type="primary">coxB</name>
    <name evidence="20" type="ORF">DI632_09965</name>
</gene>
<proteinExistence type="inferred from homology"/>
<comment type="caution">
    <text evidence="20">The sequence shown here is derived from an EMBL/GenBank/DDBJ whole genome shotgun (WGS) entry which is preliminary data.</text>
</comment>
<keyword evidence="4 16" id="KW-0349">Heme</keyword>
<dbReference type="PROSITE" id="PS50857">
    <property type="entry name" value="COX2_CUA"/>
    <property type="match status" value="1"/>
</dbReference>
<dbReference type="InterPro" id="IPR009056">
    <property type="entry name" value="Cyt_c-like_dom"/>
</dbReference>
<feature type="transmembrane region" description="Helical" evidence="17">
    <location>
        <begin position="40"/>
        <end position="65"/>
    </location>
</feature>
<keyword evidence="3" id="KW-0813">Transport</keyword>
<evidence type="ECO:0000256" key="13">
    <source>
        <dbReference type="ARBA" id="ARBA00024688"/>
    </source>
</evidence>
<reference evidence="20 21" key="1">
    <citation type="submission" date="2017-08" db="EMBL/GenBank/DDBJ databases">
        <title>Infants hospitalized years apart are colonized by the same room-sourced microbial strains.</title>
        <authorList>
            <person name="Brooks B."/>
            <person name="Olm M.R."/>
            <person name="Firek B.A."/>
            <person name="Baker R."/>
            <person name="Thomas B.C."/>
            <person name="Morowitz M.J."/>
            <person name="Banfield J.F."/>
        </authorList>
    </citation>
    <scope>NUCLEOTIDE SEQUENCE [LARGE SCALE GENOMIC DNA]</scope>
    <source>
        <strain evidence="20">S2_018_000_R3_110</strain>
    </source>
</reference>
<evidence type="ECO:0000256" key="12">
    <source>
        <dbReference type="ARBA" id="ARBA00023136"/>
    </source>
</evidence>
<keyword evidence="12 17" id="KW-0472">Membrane</keyword>
<dbReference type="PANTHER" id="PTHR22888">
    <property type="entry name" value="CYTOCHROME C OXIDASE, SUBUNIT II"/>
    <property type="match status" value="1"/>
</dbReference>
<dbReference type="InterPro" id="IPR014222">
    <property type="entry name" value="Cyt_c_oxidase_su2"/>
</dbReference>
<dbReference type="InterPro" id="IPR036909">
    <property type="entry name" value="Cyt_c-like_dom_sf"/>
</dbReference>